<dbReference type="PANTHER" id="PTHR12653:SF0">
    <property type="entry name" value="NADH DEHYDROGENASE [UBIQUINONE] 1 ALPHA SUBCOMPLEX SUBUNIT 5"/>
    <property type="match status" value="1"/>
</dbReference>
<evidence type="ECO:0000256" key="8">
    <source>
        <dbReference type="ARBA" id="ARBA00023136"/>
    </source>
</evidence>
<keyword evidence="8" id="KW-0472">Membrane</keyword>
<gene>
    <name evidence="9" type="ORF">CONCODRAFT_1806</name>
</gene>
<dbReference type="InterPro" id="IPR006806">
    <property type="entry name" value="NDUFA5"/>
</dbReference>
<keyword evidence="6" id="KW-0249">Electron transport</keyword>
<protein>
    <submittedName>
        <fullName evidence="9">Uncharacterized protein</fullName>
    </submittedName>
</protein>
<keyword evidence="5" id="KW-0999">Mitochondrion inner membrane</keyword>
<dbReference type="OrthoDB" id="286811at2759"/>
<evidence type="ECO:0000256" key="7">
    <source>
        <dbReference type="ARBA" id="ARBA00023128"/>
    </source>
</evidence>
<dbReference type="STRING" id="796925.A0A137PJ38"/>
<sequence length="119" mass="13816">MFYRVPLLNAVKCVSRMRRVPISADPRNELIGLYNQTLSVLSQLPPNAFYKNATQAITQERLNLVQNTQDVEEIVRLTKVLQVEQLILEAQDELKLIEEVKETKPWESLEEPIPKGQWE</sequence>
<evidence type="ECO:0000313" key="9">
    <source>
        <dbReference type="EMBL" id="KXN75016.1"/>
    </source>
</evidence>
<comment type="similarity">
    <text evidence="2">Belongs to the complex I NDUFA5 subunit family.</text>
</comment>
<dbReference type="PANTHER" id="PTHR12653">
    <property type="entry name" value="NADH-UBIQUINONE OXIDOREDUCTASE 13 KD-B SUBUNIT"/>
    <property type="match status" value="1"/>
</dbReference>
<evidence type="ECO:0000256" key="6">
    <source>
        <dbReference type="ARBA" id="ARBA00022982"/>
    </source>
</evidence>
<evidence type="ECO:0000256" key="4">
    <source>
        <dbReference type="ARBA" id="ARBA00022660"/>
    </source>
</evidence>
<proteinExistence type="inferred from homology"/>
<keyword evidence="4" id="KW-0679">Respiratory chain</keyword>
<evidence type="ECO:0000256" key="2">
    <source>
        <dbReference type="ARBA" id="ARBA00010261"/>
    </source>
</evidence>
<comment type="subcellular location">
    <subcellularLocation>
        <location evidence="1">Mitochondrion inner membrane</location>
        <topology evidence="1">Peripheral membrane protein</topology>
        <orientation evidence="1">Matrix side</orientation>
    </subcellularLocation>
</comment>
<name>A0A137PJ38_CONC2</name>
<keyword evidence="10" id="KW-1185">Reference proteome</keyword>
<dbReference type="EMBL" id="KQ964418">
    <property type="protein sequence ID" value="KXN75016.1"/>
    <property type="molecule type" value="Genomic_DNA"/>
</dbReference>
<dbReference type="GO" id="GO:0022904">
    <property type="term" value="P:respiratory electron transport chain"/>
    <property type="evidence" value="ECO:0007669"/>
    <property type="project" value="InterPro"/>
</dbReference>
<evidence type="ECO:0000256" key="3">
    <source>
        <dbReference type="ARBA" id="ARBA00022448"/>
    </source>
</evidence>
<evidence type="ECO:0000256" key="5">
    <source>
        <dbReference type="ARBA" id="ARBA00022792"/>
    </source>
</evidence>
<dbReference type="GO" id="GO:0005743">
    <property type="term" value="C:mitochondrial inner membrane"/>
    <property type="evidence" value="ECO:0007669"/>
    <property type="project" value="UniProtKB-SubCell"/>
</dbReference>
<dbReference type="OMA" id="ERFNHER"/>
<dbReference type="Pfam" id="PF04716">
    <property type="entry name" value="ETC_C1_NDUFA5"/>
    <property type="match status" value="1"/>
</dbReference>
<dbReference type="AlphaFoldDB" id="A0A137PJ38"/>
<accession>A0A137PJ38</accession>
<organism evidence="9 10">
    <name type="scientific">Conidiobolus coronatus (strain ATCC 28846 / CBS 209.66 / NRRL 28638)</name>
    <name type="common">Delacroixia coronata</name>
    <dbReference type="NCBI Taxonomy" id="796925"/>
    <lineage>
        <taxon>Eukaryota</taxon>
        <taxon>Fungi</taxon>
        <taxon>Fungi incertae sedis</taxon>
        <taxon>Zoopagomycota</taxon>
        <taxon>Entomophthoromycotina</taxon>
        <taxon>Entomophthoromycetes</taxon>
        <taxon>Entomophthorales</taxon>
        <taxon>Ancylistaceae</taxon>
        <taxon>Conidiobolus</taxon>
    </lineage>
</organism>
<keyword evidence="7" id="KW-0496">Mitochondrion</keyword>
<evidence type="ECO:0000256" key="1">
    <source>
        <dbReference type="ARBA" id="ARBA00004443"/>
    </source>
</evidence>
<dbReference type="Proteomes" id="UP000070444">
    <property type="component" value="Unassembled WGS sequence"/>
</dbReference>
<evidence type="ECO:0000313" key="10">
    <source>
        <dbReference type="Proteomes" id="UP000070444"/>
    </source>
</evidence>
<keyword evidence="3" id="KW-0813">Transport</keyword>
<reference evidence="9 10" key="1">
    <citation type="journal article" date="2015" name="Genome Biol. Evol.">
        <title>Phylogenomic analyses indicate that early fungi evolved digesting cell walls of algal ancestors of land plants.</title>
        <authorList>
            <person name="Chang Y."/>
            <person name="Wang S."/>
            <person name="Sekimoto S."/>
            <person name="Aerts A.L."/>
            <person name="Choi C."/>
            <person name="Clum A."/>
            <person name="LaButti K.M."/>
            <person name="Lindquist E.A."/>
            <person name="Yee Ngan C."/>
            <person name="Ohm R.A."/>
            <person name="Salamov A.A."/>
            <person name="Grigoriev I.V."/>
            <person name="Spatafora J.W."/>
            <person name="Berbee M.L."/>
        </authorList>
    </citation>
    <scope>NUCLEOTIDE SEQUENCE [LARGE SCALE GENOMIC DNA]</scope>
    <source>
        <strain evidence="9 10">NRRL 28638</strain>
    </source>
</reference>